<evidence type="ECO:0008006" key="6">
    <source>
        <dbReference type="Google" id="ProtNLM"/>
    </source>
</evidence>
<dbReference type="InterPro" id="IPR002213">
    <property type="entry name" value="UDP_glucos_trans"/>
</dbReference>
<keyword evidence="3" id="KW-0808">Transferase</keyword>
<dbReference type="Proteomes" id="UP000823775">
    <property type="component" value="Unassembled WGS sequence"/>
</dbReference>
<evidence type="ECO:0000256" key="3">
    <source>
        <dbReference type="ARBA" id="ARBA00022679"/>
    </source>
</evidence>
<evidence type="ECO:0000313" key="5">
    <source>
        <dbReference type="Proteomes" id="UP000823775"/>
    </source>
</evidence>
<accession>A0ABS8T7V7</accession>
<comment type="caution">
    <text evidence="4">The sequence shown here is derived from an EMBL/GenBank/DDBJ whole genome shotgun (WGS) entry which is preliminary data.</text>
</comment>
<gene>
    <name evidence="4" type="ORF">HAX54_004235</name>
</gene>
<evidence type="ECO:0000256" key="2">
    <source>
        <dbReference type="ARBA" id="ARBA00022676"/>
    </source>
</evidence>
<proteinExistence type="inferred from homology"/>
<evidence type="ECO:0000313" key="4">
    <source>
        <dbReference type="EMBL" id="MCD7467044.1"/>
    </source>
</evidence>
<dbReference type="CDD" id="cd03784">
    <property type="entry name" value="GT1_Gtf-like"/>
    <property type="match status" value="1"/>
</dbReference>
<dbReference type="Pfam" id="PF00201">
    <property type="entry name" value="UDPGT"/>
    <property type="match status" value="1"/>
</dbReference>
<keyword evidence="5" id="KW-1185">Reference proteome</keyword>
<organism evidence="4 5">
    <name type="scientific">Datura stramonium</name>
    <name type="common">Jimsonweed</name>
    <name type="synonym">Common thornapple</name>
    <dbReference type="NCBI Taxonomy" id="4076"/>
    <lineage>
        <taxon>Eukaryota</taxon>
        <taxon>Viridiplantae</taxon>
        <taxon>Streptophyta</taxon>
        <taxon>Embryophyta</taxon>
        <taxon>Tracheophyta</taxon>
        <taxon>Spermatophyta</taxon>
        <taxon>Magnoliopsida</taxon>
        <taxon>eudicotyledons</taxon>
        <taxon>Gunneridae</taxon>
        <taxon>Pentapetalae</taxon>
        <taxon>asterids</taxon>
        <taxon>lamiids</taxon>
        <taxon>Solanales</taxon>
        <taxon>Solanaceae</taxon>
        <taxon>Solanoideae</taxon>
        <taxon>Datureae</taxon>
        <taxon>Datura</taxon>
    </lineage>
</organism>
<protein>
    <recommendedName>
        <fullName evidence="6">Glycosyltransferase</fullName>
    </recommendedName>
</protein>
<reference evidence="4 5" key="1">
    <citation type="journal article" date="2021" name="BMC Genomics">
        <title>Datura genome reveals duplications of psychoactive alkaloid biosynthetic genes and high mutation rate following tissue culture.</title>
        <authorList>
            <person name="Rajewski A."/>
            <person name="Carter-House D."/>
            <person name="Stajich J."/>
            <person name="Litt A."/>
        </authorList>
    </citation>
    <scope>NUCLEOTIDE SEQUENCE [LARGE SCALE GENOMIC DNA]</scope>
    <source>
        <strain evidence="4">AR-01</strain>
    </source>
</reference>
<dbReference type="Gene3D" id="3.40.50.2000">
    <property type="entry name" value="Glycogen Phosphorylase B"/>
    <property type="match status" value="2"/>
</dbReference>
<sequence>MEPHVALLPSAGMGHLMPFLRLAAMLASRNCKVTLLTAQPTVSAAESNHLNSFFPAHPHIQRLDFHVLPLQPSNPHDDPFFLQFRAIIRSVHLLPPLLSSLSPPISALFLDITAATCVDHLADDPSLSISYYILNTTSARFFSLITHLPHLTLEGSYKNLQLPGLPSFSLSNVPPLLFNPENLFTTQLISNARAISKVKDEKPAKSVVYVSFGSRTAMSKDQINELGEGLLKSKQKFLWILKSVKVDKVEQTGLEELLGSSLLERIKEKRQGMAVKEWVKQEEILAHPAIGGFFSHCGWNSVMEAAQTGVPMLAWTLNGDQRFNAEVVEKTGLGLWPKHWGWLGERLVKSEEIEEKILELMQDHKLRSRAQKVGEEATQAWEIGDHSSIHPFAPSIKMSDSIVKSAKPVHILFLPSGLGVGQMRTVLLSKDPSAFKYHSSNLQIPDSGSVPKLASSFMPR</sequence>
<keyword evidence="2" id="KW-0328">Glycosyltransferase</keyword>
<dbReference type="PANTHER" id="PTHR48048">
    <property type="entry name" value="GLYCOSYLTRANSFERASE"/>
    <property type="match status" value="1"/>
</dbReference>
<dbReference type="PANTHER" id="PTHR48048:SF76">
    <property type="entry name" value="UDP-GLYCOSYLTRANSFERASE 708D1-LIKE"/>
    <property type="match status" value="1"/>
</dbReference>
<name>A0ABS8T7V7_DATST</name>
<comment type="similarity">
    <text evidence="1">Belongs to the UDP-glycosyltransferase family.</text>
</comment>
<evidence type="ECO:0000256" key="1">
    <source>
        <dbReference type="ARBA" id="ARBA00009995"/>
    </source>
</evidence>
<dbReference type="InterPro" id="IPR050481">
    <property type="entry name" value="UDP-glycosyltransf_plant"/>
</dbReference>
<dbReference type="SUPFAM" id="SSF53756">
    <property type="entry name" value="UDP-Glycosyltransferase/glycogen phosphorylase"/>
    <property type="match status" value="1"/>
</dbReference>
<dbReference type="EMBL" id="JACEIK010001194">
    <property type="protein sequence ID" value="MCD7467044.1"/>
    <property type="molecule type" value="Genomic_DNA"/>
</dbReference>